<dbReference type="PROSITE" id="PS50928">
    <property type="entry name" value="ABC_TM1"/>
    <property type="match status" value="1"/>
</dbReference>
<evidence type="ECO:0000313" key="10">
    <source>
        <dbReference type="EMBL" id="MBT1158640.1"/>
    </source>
</evidence>
<keyword evidence="6 8" id="KW-1133">Transmembrane helix</keyword>
<dbReference type="Proteomes" id="UP001138921">
    <property type="component" value="Unassembled WGS sequence"/>
</dbReference>
<feature type="transmembrane region" description="Helical" evidence="8">
    <location>
        <begin position="103"/>
        <end position="121"/>
    </location>
</feature>
<gene>
    <name evidence="10" type="ORF">J1C56_24000</name>
</gene>
<keyword evidence="7 8" id="KW-0472">Membrane</keyword>
<keyword evidence="5 8" id="KW-0812">Transmembrane</keyword>
<feature type="transmembrane region" description="Helical" evidence="8">
    <location>
        <begin position="251"/>
        <end position="276"/>
    </location>
</feature>
<dbReference type="AlphaFoldDB" id="A0A9X1D690"/>
<evidence type="ECO:0000256" key="8">
    <source>
        <dbReference type="SAM" id="Phobius"/>
    </source>
</evidence>
<sequence>MRHFKSQLLLLLPAAAVYLFFLVLPLWTVIAESFRTFTPGRIGAVAGAPLTVKNYTEFAGPVYATYFGQTYVLAFFASVIAIIIAFPVAYYIAKNASASVRKIWISALVGLMFLSALVRIYAIELTFGSVGILAPFMSFVGVNMNGTAYINIIIIVGLLHYAIPISILIMIGAILNLNPRLTEAAQSLGASAIESHLSVTIPLCIKGIVSAFLVSMTFGVSAFAIPWILGRGRVQFISNIIYSRFSEVSNYPSGAAISIIMLVLSLLMIFIISRIATFFDRT</sequence>
<dbReference type="RefSeq" id="WP_214392510.1">
    <property type="nucleotide sequence ID" value="NZ_JAFLWW010000007.1"/>
</dbReference>
<evidence type="ECO:0000256" key="6">
    <source>
        <dbReference type="ARBA" id="ARBA00022989"/>
    </source>
</evidence>
<comment type="caution">
    <text evidence="10">The sequence shown here is derived from an EMBL/GenBank/DDBJ whole genome shotgun (WGS) entry which is preliminary data.</text>
</comment>
<keyword evidence="11" id="KW-1185">Reference proteome</keyword>
<evidence type="ECO:0000256" key="5">
    <source>
        <dbReference type="ARBA" id="ARBA00022692"/>
    </source>
</evidence>
<dbReference type="InterPro" id="IPR035906">
    <property type="entry name" value="MetI-like_sf"/>
</dbReference>
<evidence type="ECO:0000313" key="11">
    <source>
        <dbReference type="Proteomes" id="UP001138921"/>
    </source>
</evidence>
<dbReference type="GO" id="GO:0055085">
    <property type="term" value="P:transmembrane transport"/>
    <property type="evidence" value="ECO:0007669"/>
    <property type="project" value="InterPro"/>
</dbReference>
<dbReference type="PANTHER" id="PTHR42929">
    <property type="entry name" value="INNER MEMBRANE ABC TRANSPORTER PERMEASE PROTEIN YDCU-RELATED-RELATED"/>
    <property type="match status" value="1"/>
</dbReference>
<evidence type="ECO:0000256" key="2">
    <source>
        <dbReference type="ARBA" id="ARBA00007069"/>
    </source>
</evidence>
<reference evidence="10" key="1">
    <citation type="journal article" date="2021" name="Microorganisms">
        <title>Phylogenomic Reconstruction and Metabolic Potential of the Genus Aminobacter.</title>
        <authorList>
            <person name="Artuso I."/>
            <person name="Turrini P."/>
            <person name="Pirolo M."/>
            <person name="Lugli G.A."/>
            <person name="Ventura M."/>
            <person name="Visca P."/>
        </authorList>
    </citation>
    <scope>NUCLEOTIDE SEQUENCE</scope>
    <source>
        <strain evidence="10">LMG 26462</strain>
    </source>
</reference>
<dbReference type="InterPro" id="IPR000515">
    <property type="entry name" value="MetI-like"/>
</dbReference>
<proteinExistence type="inferred from homology"/>
<dbReference type="GO" id="GO:0005886">
    <property type="term" value="C:plasma membrane"/>
    <property type="evidence" value="ECO:0007669"/>
    <property type="project" value="UniProtKB-SubCell"/>
</dbReference>
<keyword evidence="4" id="KW-1003">Cell membrane</keyword>
<evidence type="ECO:0000256" key="1">
    <source>
        <dbReference type="ARBA" id="ARBA00004651"/>
    </source>
</evidence>
<evidence type="ECO:0000256" key="7">
    <source>
        <dbReference type="ARBA" id="ARBA00023136"/>
    </source>
</evidence>
<dbReference type="CDD" id="cd06261">
    <property type="entry name" value="TM_PBP2"/>
    <property type="match status" value="1"/>
</dbReference>
<evidence type="ECO:0000259" key="9">
    <source>
        <dbReference type="PROSITE" id="PS50928"/>
    </source>
</evidence>
<name>A0A9X1D690_9HYPH</name>
<keyword evidence="3" id="KW-0813">Transport</keyword>
<dbReference type="Gene3D" id="1.10.3720.10">
    <property type="entry name" value="MetI-like"/>
    <property type="match status" value="1"/>
</dbReference>
<dbReference type="SUPFAM" id="SSF161098">
    <property type="entry name" value="MetI-like"/>
    <property type="match status" value="1"/>
</dbReference>
<evidence type="ECO:0000256" key="3">
    <source>
        <dbReference type="ARBA" id="ARBA00022448"/>
    </source>
</evidence>
<feature type="transmembrane region" description="Helical" evidence="8">
    <location>
        <begin position="127"/>
        <end position="145"/>
    </location>
</feature>
<comment type="similarity">
    <text evidence="2">Belongs to the binding-protein-dependent transport system permease family. CysTW subfamily.</text>
</comment>
<accession>A0A9X1D690</accession>
<evidence type="ECO:0000256" key="4">
    <source>
        <dbReference type="ARBA" id="ARBA00022475"/>
    </source>
</evidence>
<organism evidence="10 11">
    <name type="scientific">Aminobacter anthyllidis</name>
    <dbReference type="NCBI Taxonomy" id="1035067"/>
    <lineage>
        <taxon>Bacteria</taxon>
        <taxon>Pseudomonadati</taxon>
        <taxon>Pseudomonadota</taxon>
        <taxon>Alphaproteobacteria</taxon>
        <taxon>Hyphomicrobiales</taxon>
        <taxon>Phyllobacteriaceae</taxon>
        <taxon>Aminobacter</taxon>
    </lineage>
</organism>
<comment type="subcellular location">
    <subcellularLocation>
        <location evidence="1">Cell membrane</location>
        <topology evidence="1">Multi-pass membrane protein</topology>
    </subcellularLocation>
</comment>
<dbReference type="EMBL" id="JAFLWW010000007">
    <property type="protein sequence ID" value="MBT1158640.1"/>
    <property type="molecule type" value="Genomic_DNA"/>
</dbReference>
<feature type="domain" description="ABC transmembrane type-1" evidence="9">
    <location>
        <begin position="67"/>
        <end position="272"/>
    </location>
</feature>
<feature type="transmembrane region" description="Helical" evidence="8">
    <location>
        <begin position="152"/>
        <end position="175"/>
    </location>
</feature>
<protein>
    <submittedName>
        <fullName evidence="10">ABC transporter permease subunit</fullName>
    </submittedName>
</protein>
<dbReference type="PANTHER" id="PTHR42929:SF1">
    <property type="entry name" value="INNER MEMBRANE ABC TRANSPORTER PERMEASE PROTEIN YDCU-RELATED"/>
    <property type="match status" value="1"/>
</dbReference>
<feature type="transmembrane region" description="Helical" evidence="8">
    <location>
        <begin position="208"/>
        <end position="230"/>
    </location>
</feature>
<feature type="transmembrane region" description="Helical" evidence="8">
    <location>
        <begin position="71"/>
        <end position="91"/>
    </location>
</feature>
<reference evidence="10" key="2">
    <citation type="submission" date="2021-03" db="EMBL/GenBank/DDBJ databases">
        <authorList>
            <person name="Artuso I."/>
            <person name="Turrini P."/>
            <person name="Pirolo M."/>
            <person name="Lugli G.A."/>
            <person name="Ventura M."/>
            <person name="Visca P."/>
        </authorList>
    </citation>
    <scope>NUCLEOTIDE SEQUENCE</scope>
    <source>
        <strain evidence="10">LMG 26462</strain>
    </source>
</reference>